<accession>A0ACC2Z2R6</accession>
<proteinExistence type="predicted"/>
<dbReference type="Proteomes" id="UP001172680">
    <property type="component" value="Unassembled WGS sequence"/>
</dbReference>
<protein>
    <submittedName>
        <fullName evidence="1">Uncharacterized protein</fullName>
    </submittedName>
</protein>
<comment type="caution">
    <text evidence="1">The sequence shown here is derived from an EMBL/GenBank/DDBJ whole genome shotgun (WGS) entry which is preliminary data.</text>
</comment>
<sequence length="336" mass="36176">MSHAPNRSHASNSIIYHRVPYQEYPDGTGTMCGPEKGTADPSDASTSKTPDPLRSFLTNAATVVGCVSSVVSMGTILCSMRIGTGQAIKRILLYPKWIPFGIKPDVFLAVEIPLLILPSVGAIAETVLGLTLWVPCEVYEDTSPPSSPLPNIQNPSSAAAMPEKYEWTTYRDEAEADAASQYYYHHDSGNRVTVATTPTASTTVPPSSPLFLTTTIVGYSAAVSASAVTLLSVLFWMSFGAFEAIRMIIQYSNVTRLNWNGETAAFMIAFSVLFTLGFASGGSSYVFDADKKSISVLRRTGCVLEALMVVAAVLRGPVLATLGFRLLWESLKALFF</sequence>
<evidence type="ECO:0000313" key="1">
    <source>
        <dbReference type="EMBL" id="KAJ9641898.1"/>
    </source>
</evidence>
<keyword evidence="2" id="KW-1185">Reference proteome</keyword>
<gene>
    <name evidence="1" type="ORF">H2199_005112</name>
</gene>
<organism evidence="1 2">
    <name type="scientific">Coniosporium tulheliwenetii</name>
    <dbReference type="NCBI Taxonomy" id="3383036"/>
    <lineage>
        <taxon>Eukaryota</taxon>
        <taxon>Fungi</taxon>
        <taxon>Dikarya</taxon>
        <taxon>Ascomycota</taxon>
        <taxon>Pezizomycotina</taxon>
        <taxon>Dothideomycetes</taxon>
        <taxon>Dothideomycetes incertae sedis</taxon>
        <taxon>Coniosporium</taxon>
    </lineage>
</organism>
<name>A0ACC2Z2R6_9PEZI</name>
<dbReference type="EMBL" id="JAPDRP010000014">
    <property type="protein sequence ID" value="KAJ9641898.1"/>
    <property type="molecule type" value="Genomic_DNA"/>
</dbReference>
<reference evidence="1" key="1">
    <citation type="submission" date="2022-10" db="EMBL/GenBank/DDBJ databases">
        <title>Culturing micro-colonial fungi from biological soil crusts in the Mojave desert and describing Neophaeococcomyces mojavensis, and introducing the new genera and species Taxawa tesnikishii.</title>
        <authorList>
            <person name="Kurbessoian T."/>
            <person name="Stajich J.E."/>
        </authorList>
    </citation>
    <scope>NUCLEOTIDE SEQUENCE</scope>
    <source>
        <strain evidence="1">JES_115</strain>
    </source>
</reference>
<evidence type="ECO:0000313" key="2">
    <source>
        <dbReference type="Proteomes" id="UP001172680"/>
    </source>
</evidence>